<feature type="transmembrane region" description="Helical" evidence="6">
    <location>
        <begin position="209"/>
        <end position="232"/>
    </location>
</feature>
<proteinExistence type="inferred from homology"/>
<feature type="transmembrane region" description="Helical" evidence="6">
    <location>
        <begin position="114"/>
        <end position="133"/>
    </location>
</feature>
<feature type="transmembrane region" description="Helical" evidence="6">
    <location>
        <begin position="86"/>
        <end position="108"/>
    </location>
</feature>
<gene>
    <name evidence="7" type="ORF">JZM24_17125</name>
</gene>
<dbReference type="InterPro" id="IPR006214">
    <property type="entry name" value="Bax_inhibitor_1-related"/>
</dbReference>
<name>A0ABS5YEL6_9GAMM</name>
<evidence type="ECO:0000313" key="8">
    <source>
        <dbReference type="Proteomes" id="UP000811282"/>
    </source>
</evidence>
<sequence>MDRFPRSQGSIVERANSAVQPFMAQVYGWMTCGLLLTAFVAWYAARTPALLQFIFSSQITFFGLIIAQLALVFVISGMVNRLSGAVATSLFMLYSALTGLTLASIFIVYTATSIASTFVVTAGMFGAMTLYGYTTKRDLSSFGNLLFMALIGIVLASLVNIWLKSTALMWAVTYIGVVVFVGLTAYDTQKLKNMGAQLSLDNKDQFRKYSIVGALSLYLDFINLFLMLLRIFGNRR</sequence>
<feature type="transmembrane region" description="Helical" evidence="6">
    <location>
        <begin position="169"/>
        <end position="188"/>
    </location>
</feature>
<keyword evidence="8" id="KW-1185">Reference proteome</keyword>
<dbReference type="EMBL" id="JAFJYC010000002">
    <property type="protein sequence ID" value="MBT9433392.1"/>
    <property type="molecule type" value="Genomic_DNA"/>
</dbReference>
<keyword evidence="4 6" id="KW-1133">Transmembrane helix</keyword>
<organism evidence="7 8">
    <name type="scientific">Candidatus Sodalis endolongispinus</name>
    <dbReference type="NCBI Taxonomy" id="2812662"/>
    <lineage>
        <taxon>Bacteria</taxon>
        <taxon>Pseudomonadati</taxon>
        <taxon>Pseudomonadota</taxon>
        <taxon>Gammaproteobacteria</taxon>
        <taxon>Enterobacterales</taxon>
        <taxon>Bruguierivoracaceae</taxon>
        <taxon>Sodalis</taxon>
    </lineage>
</organism>
<evidence type="ECO:0000256" key="3">
    <source>
        <dbReference type="ARBA" id="ARBA00022692"/>
    </source>
</evidence>
<evidence type="ECO:0000313" key="7">
    <source>
        <dbReference type="EMBL" id="MBT9433392.1"/>
    </source>
</evidence>
<comment type="similarity">
    <text evidence="2 6">Belongs to the BI1 family.</text>
</comment>
<feature type="transmembrane region" description="Helical" evidence="6">
    <location>
        <begin position="26"/>
        <end position="45"/>
    </location>
</feature>
<dbReference type="Proteomes" id="UP000811282">
    <property type="component" value="Unassembled WGS sequence"/>
</dbReference>
<evidence type="ECO:0000256" key="4">
    <source>
        <dbReference type="ARBA" id="ARBA00022989"/>
    </source>
</evidence>
<dbReference type="PANTHER" id="PTHR23291">
    <property type="entry name" value="BAX INHIBITOR-RELATED"/>
    <property type="match status" value="1"/>
</dbReference>
<keyword evidence="3 6" id="KW-0812">Transmembrane</keyword>
<evidence type="ECO:0000256" key="6">
    <source>
        <dbReference type="RuleBase" id="RU004379"/>
    </source>
</evidence>
<feature type="transmembrane region" description="Helical" evidence="6">
    <location>
        <begin position="51"/>
        <end position="74"/>
    </location>
</feature>
<dbReference type="RefSeq" id="WP_215671161.1">
    <property type="nucleotide sequence ID" value="NZ_JAFJYC010000002.1"/>
</dbReference>
<dbReference type="CDD" id="cd10432">
    <property type="entry name" value="BI-1-like_bacterial"/>
    <property type="match status" value="1"/>
</dbReference>
<reference evidence="7 8" key="1">
    <citation type="journal article" date="2021" name="Genome Biol. Evol.">
        <title>The evolution of interdependence in a four-way mealybug symbiosis.</title>
        <authorList>
            <person name="Garber A.I."/>
            <person name="Kupper M."/>
            <person name="Laetsch D.R."/>
            <person name="Weldon S.R."/>
            <person name="Ladinsky M.S."/>
            <person name="Bjorkman P.J."/>
            <person name="McCutcheon J.P."/>
        </authorList>
    </citation>
    <scope>NUCLEOTIDE SEQUENCE [LARGE SCALE GENOMIC DNA]</scope>
    <source>
        <strain evidence="7">SOD</strain>
    </source>
</reference>
<evidence type="ECO:0000256" key="2">
    <source>
        <dbReference type="ARBA" id="ARBA00010350"/>
    </source>
</evidence>
<protein>
    <submittedName>
        <fullName evidence="7">Bax inhibitor-1/YccA family protein</fullName>
    </submittedName>
</protein>
<dbReference type="PANTHER" id="PTHR23291:SF50">
    <property type="entry name" value="PROTEIN LIFEGUARD 4"/>
    <property type="match status" value="1"/>
</dbReference>
<accession>A0ABS5YEL6</accession>
<comment type="subcellular location">
    <subcellularLocation>
        <location evidence="1">Membrane</location>
        <topology evidence="1">Multi-pass membrane protein</topology>
    </subcellularLocation>
</comment>
<comment type="caution">
    <text evidence="7">The sequence shown here is derived from an EMBL/GenBank/DDBJ whole genome shotgun (WGS) entry which is preliminary data.</text>
</comment>
<keyword evidence="5 6" id="KW-0472">Membrane</keyword>
<feature type="transmembrane region" description="Helical" evidence="6">
    <location>
        <begin position="145"/>
        <end position="163"/>
    </location>
</feature>
<evidence type="ECO:0000256" key="5">
    <source>
        <dbReference type="ARBA" id="ARBA00023136"/>
    </source>
</evidence>
<evidence type="ECO:0000256" key="1">
    <source>
        <dbReference type="ARBA" id="ARBA00004141"/>
    </source>
</evidence>
<dbReference type="Pfam" id="PF01027">
    <property type="entry name" value="Bax1-I"/>
    <property type="match status" value="1"/>
</dbReference>